<feature type="transmembrane region" description="Helical" evidence="1">
    <location>
        <begin position="55"/>
        <end position="76"/>
    </location>
</feature>
<keyword evidence="1" id="KW-0812">Transmembrane</keyword>
<feature type="transmembrane region" description="Helical" evidence="1">
    <location>
        <begin position="190"/>
        <end position="209"/>
    </location>
</feature>
<accession>A0ABW0IBN3</accession>
<name>A0ABW0IBN3_9BACT</name>
<gene>
    <name evidence="2" type="ORF">ACFPMF_11495</name>
</gene>
<feature type="transmembrane region" description="Helical" evidence="1">
    <location>
        <begin position="284"/>
        <end position="307"/>
    </location>
</feature>
<feature type="transmembrane region" description="Helical" evidence="1">
    <location>
        <begin position="96"/>
        <end position="118"/>
    </location>
</feature>
<feature type="transmembrane region" description="Helical" evidence="1">
    <location>
        <begin position="215"/>
        <end position="237"/>
    </location>
</feature>
<keyword evidence="1" id="KW-1133">Transmembrane helix</keyword>
<feature type="transmembrane region" description="Helical" evidence="1">
    <location>
        <begin position="125"/>
        <end position="145"/>
    </location>
</feature>
<proteinExistence type="predicted"/>
<keyword evidence="1" id="KW-0472">Membrane</keyword>
<evidence type="ECO:0000313" key="2">
    <source>
        <dbReference type="EMBL" id="MFC5409935.1"/>
    </source>
</evidence>
<feature type="transmembrane region" description="Helical" evidence="1">
    <location>
        <begin position="258"/>
        <end position="278"/>
    </location>
</feature>
<dbReference type="EMBL" id="JBHSMA010000003">
    <property type="protein sequence ID" value="MFC5409935.1"/>
    <property type="molecule type" value="Genomic_DNA"/>
</dbReference>
<evidence type="ECO:0000313" key="3">
    <source>
        <dbReference type="Proteomes" id="UP001596106"/>
    </source>
</evidence>
<dbReference type="Proteomes" id="UP001596106">
    <property type="component" value="Unassembled WGS sequence"/>
</dbReference>
<reference evidence="3" key="1">
    <citation type="journal article" date="2019" name="Int. J. Syst. Evol. Microbiol.">
        <title>The Global Catalogue of Microorganisms (GCM) 10K type strain sequencing project: providing services to taxonomists for standard genome sequencing and annotation.</title>
        <authorList>
            <consortium name="The Broad Institute Genomics Platform"/>
            <consortium name="The Broad Institute Genome Sequencing Center for Infectious Disease"/>
            <person name="Wu L."/>
            <person name="Ma J."/>
        </authorList>
    </citation>
    <scope>NUCLEOTIDE SEQUENCE [LARGE SCALE GENOMIC DNA]</scope>
    <source>
        <strain evidence="3">CCUG 55250</strain>
    </source>
</reference>
<evidence type="ECO:0000256" key="1">
    <source>
        <dbReference type="SAM" id="Phobius"/>
    </source>
</evidence>
<sequence length="370" mass="42440">MTALWTLPEKLVVRQFYLQNTGLFIVVLMLGFGFLSSNEHIALATYAVHDGFFLAGYLTLWLLYTVYVVRFSWQLFQTSDLLQLFRLVPPVKRTTILYLLHFQLLMPVIAYAGFMLWVGSKQGTLAANVVVTLVAVLLTLMPLPFVERALRHPNPERFSGNLSAWLRQRLTTPYVFFFIRYLFREQPATLLLAKTGSCLLTMGVLALYPTDDYDIRLLLLGMLLAGAFHAGIIFELYQFEATQLLLLRNLPVSLVKRVLAYGGILATLLSPEAVLLLYNCPADVAVWATVGVWFFGLSLLLLQYAFLLSRHYDRDRFMGRLFWPMIAYFLLIMYRLPVWSLMLGGGIVAFGLFFRNYYRSTWETEDVPTN</sequence>
<comment type="caution">
    <text evidence="2">The sequence shown here is derived from an EMBL/GenBank/DDBJ whole genome shotgun (WGS) entry which is preliminary data.</text>
</comment>
<keyword evidence="3" id="KW-1185">Reference proteome</keyword>
<feature type="transmembrane region" description="Helical" evidence="1">
    <location>
        <begin position="16"/>
        <end position="35"/>
    </location>
</feature>
<feature type="transmembrane region" description="Helical" evidence="1">
    <location>
        <begin position="328"/>
        <end position="354"/>
    </location>
</feature>
<organism evidence="2 3">
    <name type="scientific">Larkinella bovis</name>
    <dbReference type="NCBI Taxonomy" id="683041"/>
    <lineage>
        <taxon>Bacteria</taxon>
        <taxon>Pseudomonadati</taxon>
        <taxon>Bacteroidota</taxon>
        <taxon>Cytophagia</taxon>
        <taxon>Cytophagales</taxon>
        <taxon>Spirosomataceae</taxon>
        <taxon>Larkinella</taxon>
    </lineage>
</organism>
<protein>
    <submittedName>
        <fullName evidence="2">Uncharacterized protein</fullName>
    </submittedName>
</protein>